<dbReference type="InterPro" id="IPR006222">
    <property type="entry name" value="GCVT_N"/>
</dbReference>
<evidence type="ECO:0000259" key="3">
    <source>
        <dbReference type="Pfam" id="PF08669"/>
    </source>
</evidence>
<feature type="domain" description="GCVT N-terminal" evidence="2">
    <location>
        <begin position="8"/>
        <end position="264"/>
    </location>
</feature>
<dbReference type="NCBIfam" id="TIGR03317">
    <property type="entry name" value="ygfZ_signature"/>
    <property type="match status" value="1"/>
</dbReference>
<organism evidence="4 5">
    <name type="scientific">Bradymonas sediminis</name>
    <dbReference type="NCBI Taxonomy" id="1548548"/>
    <lineage>
        <taxon>Bacteria</taxon>
        <taxon>Deltaproteobacteria</taxon>
        <taxon>Bradymonadales</taxon>
        <taxon>Bradymonadaceae</taxon>
        <taxon>Bradymonas</taxon>
    </lineage>
</organism>
<dbReference type="KEGG" id="bsed:DN745_17140"/>
<keyword evidence="5" id="KW-1185">Reference proteome</keyword>
<dbReference type="Proteomes" id="UP000249799">
    <property type="component" value="Chromosome"/>
</dbReference>
<dbReference type="Pfam" id="PF08669">
    <property type="entry name" value="GCV_T_C"/>
    <property type="match status" value="1"/>
</dbReference>
<evidence type="ECO:0000313" key="5">
    <source>
        <dbReference type="Proteomes" id="UP000249799"/>
    </source>
</evidence>
<evidence type="ECO:0000256" key="1">
    <source>
        <dbReference type="PIRSR" id="PIRSR006487-1"/>
    </source>
</evidence>
<dbReference type="SUPFAM" id="SSF103025">
    <property type="entry name" value="Folate-binding domain"/>
    <property type="match status" value="1"/>
</dbReference>
<evidence type="ECO:0000259" key="2">
    <source>
        <dbReference type="Pfam" id="PF01571"/>
    </source>
</evidence>
<dbReference type="PANTHER" id="PTHR43757">
    <property type="entry name" value="AMINOMETHYLTRANSFERASE"/>
    <property type="match status" value="1"/>
</dbReference>
<dbReference type="AlphaFoldDB" id="A0A2Z4FPL0"/>
<dbReference type="OrthoDB" id="9796287at2"/>
<dbReference type="InterPro" id="IPR027266">
    <property type="entry name" value="TrmE/GcvT-like"/>
</dbReference>
<dbReference type="Gene3D" id="3.30.1360.120">
    <property type="entry name" value="Probable tRNA modification gtpase trme, domain 1"/>
    <property type="match status" value="1"/>
</dbReference>
<gene>
    <name evidence="4" type="ORF">DN745_17140</name>
</gene>
<evidence type="ECO:0000313" key="4">
    <source>
        <dbReference type="EMBL" id="AWV90957.1"/>
    </source>
</evidence>
<dbReference type="SUPFAM" id="SSF101790">
    <property type="entry name" value="Aminomethyltransferase beta-barrel domain"/>
    <property type="match status" value="1"/>
</dbReference>
<proteinExistence type="predicted"/>
<dbReference type="RefSeq" id="WP_111336770.1">
    <property type="nucleotide sequence ID" value="NZ_CP030032.1"/>
</dbReference>
<feature type="domain" description="Aminomethyltransferase C-terminal" evidence="3">
    <location>
        <begin position="286"/>
        <end position="350"/>
    </location>
</feature>
<dbReference type="PIRSF" id="PIRSF006487">
    <property type="entry name" value="GcvT"/>
    <property type="match status" value="1"/>
</dbReference>
<name>A0A2Z4FPL0_9DELT</name>
<dbReference type="InterPro" id="IPR017703">
    <property type="entry name" value="YgfZ/GCV_T_CS"/>
</dbReference>
<dbReference type="InterPro" id="IPR028896">
    <property type="entry name" value="GcvT/YgfZ/DmdA"/>
</dbReference>
<sequence>MGRTETLKSRLDAKGAKWMTWRDREVVADFGDPAREYEAVRGGGLGLVDRSGRDTLVLAGEDAVSWLQGLVTSDLRELVREGSGQLTSAVNLVGRLIAEARVLHMPEMLVLDLEPGVLADGFLSHLKRHLITEDVQILDRSAQTSRLGIFGERAAAFLQKHCTLAHPMGSRAMFEGTWGSLGDHDIVVQRVPTTGGPGYEIACATEEVADIWDLLMATAELTPVGFETLETLRIEAGIPRFGVELTEERIPLEANLDHAISFTKGCYLGQEIIARLDTRGTPARLLRTLVFEGGAAPEVGAEVEVEGAKNAVGEVVSSVWSPRLNTSIALAYIKRKYNEIGDEVRVETRKAIVQPLGYPLDSTRDSV</sequence>
<dbReference type="EMBL" id="CP030032">
    <property type="protein sequence ID" value="AWV90957.1"/>
    <property type="molecule type" value="Genomic_DNA"/>
</dbReference>
<protein>
    <submittedName>
        <fullName evidence="4">Uncharacterized protein</fullName>
    </submittedName>
</protein>
<dbReference type="Pfam" id="PF01571">
    <property type="entry name" value="GCV_T"/>
    <property type="match status" value="1"/>
</dbReference>
<reference evidence="4 5" key="1">
    <citation type="submission" date="2018-06" db="EMBL/GenBank/DDBJ databases">
        <title>Lujinxingia sediminis gen. nov. sp. nov., a new facultative anaerobic member of the class Deltaproteobacteria, and proposal of Lujinxingaceae fam. nov.</title>
        <authorList>
            <person name="Guo L.-Y."/>
            <person name="Li C.-M."/>
            <person name="Wang S."/>
            <person name="Du Z.-J."/>
        </authorList>
    </citation>
    <scope>NUCLEOTIDE SEQUENCE [LARGE SCALE GENOMIC DNA]</scope>
    <source>
        <strain evidence="4 5">FA350</strain>
    </source>
</reference>
<dbReference type="InterPro" id="IPR013977">
    <property type="entry name" value="GcvT_C"/>
</dbReference>
<dbReference type="PANTHER" id="PTHR43757:SF2">
    <property type="entry name" value="AMINOMETHYLTRANSFERASE, MITOCHONDRIAL"/>
    <property type="match status" value="1"/>
</dbReference>
<accession>A0A2Z4FPL0</accession>
<dbReference type="InterPro" id="IPR029043">
    <property type="entry name" value="GcvT/YgfZ_C"/>
</dbReference>
<feature type="binding site" evidence="1">
    <location>
        <position position="200"/>
    </location>
    <ligand>
        <name>substrate</name>
    </ligand>
</feature>